<keyword evidence="6" id="KW-1185">Reference proteome</keyword>
<dbReference type="GO" id="GO:0005634">
    <property type="term" value="C:nucleus"/>
    <property type="evidence" value="ECO:0007669"/>
    <property type="project" value="TreeGrafter"/>
</dbReference>
<comment type="caution">
    <text evidence="5">The sequence shown here is derived from an EMBL/GenBank/DDBJ whole genome shotgun (WGS) entry which is preliminary data.</text>
</comment>
<keyword evidence="1" id="KW-0547">Nucleotide-binding</keyword>
<evidence type="ECO:0000256" key="1">
    <source>
        <dbReference type="ARBA" id="ARBA00022741"/>
    </source>
</evidence>
<dbReference type="Pfam" id="PF00176">
    <property type="entry name" value="SNF2-rel_dom"/>
    <property type="match status" value="1"/>
</dbReference>
<dbReference type="GO" id="GO:0008094">
    <property type="term" value="F:ATP-dependent activity, acting on DNA"/>
    <property type="evidence" value="ECO:0007669"/>
    <property type="project" value="TreeGrafter"/>
</dbReference>
<name>A0A0L6UB87_9BASI</name>
<dbReference type="AlphaFoldDB" id="A0A0L6UB87"/>
<dbReference type="VEuPathDB" id="FungiDB:VP01_804g5"/>
<dbReference type="SUPFAM" id="SSF52540">
    <property type="entry name" value="P-loop containing nucleoside triphosphate hydrolases"/>
    <property type="match status" value="1"/>
</dbReference>
<keyword evidence="2" id="KW-0378">Hydrolase</keyword>
<dbReference type="PANTHER" id="PTHR45626">
    <property type="entry name" value="TRANSCRIPTION TERMINATION FACTOR 2-RELATED"/>
    <property type="match status" value="1"/>
</dbReference>
<dbReference type="InterPro" id="IPR027417">
    <property type="entry name" value="P-loop_NTPase"/>
</dbReference>
<dbReference type="GO" id="GO:0016787">
    <property type="term" value="F:hydrolase activity"/>
    <property type="evidence" value="ECO:0007669"/>
    <property type="project" value="UniProtKB-KW"/>
</dbReference>
<protein>
    <recommendedName>
        <fullName evidence="4">SNF2 N-terminal domain-containing protein</fullName>
    </recommendedName>
</protein>
<dbReference type="PROSITE" id="PS51257">
    <property type="entry name" value="PROKAR_LIPOPROTEIN"/>
    <property type="match status" value="1"/>
</dbReference>
<organism evidence="5 6">
    <name type="scientific">Puccinia sorghi</name>
    <dbReference type="NCBI Taxonomy" id="27349"/>
    <lineage>
        <taxon>Eukaryota</taxon>
        <taxon>Fungi</taxon>
        <taxon>Dikarya</taxon>
        <taxon>Basidiomycota</taxon>
        <taxon>Pucciniomycotina</taxon>
        <taxon>Pucciniomycetes</taxon>
        <taxon>Pucciniales</taxon>
        <taxon>Pucciniaceae</taxon>
        <taxon>Puccinia</taxon>
    </lineage>
</organism>
<dbReference type="EMBL" id="LAVV01013550">
    <property type="protein sequence ID" value="KNZ45507.1"/>
    <property type="molecule type" value="Genomic_DNA"/>
</dbReference>
<reference evidence="5 6" key="1">
    <citation type="submission" date="2015-08" db="EMBL/GenBank/DDBJ databases">
        <title>Next Generation Sequencing and Analysis of the Genome of Puccinia sorghi L Schw, the Causal Agent of Maize Common Rust.</title>
        <authorList>
            <person name="Rochi L."/>
            <person name="Burguener G."/>
            <person name="Darino M."/>
            <person name="Turjanski A."/>
            <person name="Kreff E."/>
            <person name="Dieguez M.J."/>
            <person name="Sacco F."/>
        </authorList>
    </citation>
    <scope>NUCLEOTIDE SEQUENCE [LARGE SCALE GENOMIC DNA]</scope>
    <source>
        <strain evidence="5 6">RO10H11247</strain>
    </source>
</reference>
<accession>A0A0L6UB87</accession>
<evidence type="ECO:0000256" key="2">
    <source>
        <dbReference type="ARBA" id="ARBA00022801"/>
    </source>
</evidence>
<evidence type="ECO:0000259" key="4">
    <source>
        <dbReference type="Pfam" id="PF00176"/>
    </source>
</evidence>
<evidence type="ECO:0000313" key="5">
    <source>
        <dbReference type="EMBL" id="KNZ45507.1"/>
    </source>
</evidence>
<dbReference type="PANTHER" id="PTHR45626:SF22">
    <property type="entry name" value="DNA REPAIR PROTEIN RAD5"/>
    <property type="match status" value="1"/>
</dbReference>
<dbReference type="InterPro" id="IPR050628">
    <property type="entry name" value="SNF2_RAD54_helicase_TF"/>
</dbReference>
<dbReference type="GO" id="GO:0005524">
    <property type="term" value="F:ATP binding"/>
    <property type="evidence" value="ECO:0007669"/>
    <property type="project" value="UniProtKB-KW"/>
</dbReference>
<dbReference type="Proteomes" id="UP000037035">
    <property type="component" value="Unassembled WGS sequence"/>
</dbReference>
<evidence type="ECO:0000313" key="6">
    <source>
        <dbReference type="Proteomes" id="UP000037035"/>
    </source>
</evidence>
<sequence>MARHCNFSSTTSVQMTTSCTTFECTTTKIGYEKLATRSILAEKLGLGKTLTTLFFVLGTSHLARDYQLSDLSNPPVQCAATLIIFTLETLSNWVNEIQIHFRPEAIPYVAFDKRSRRGIKREDLSLSLVVLTTYEMIGPSGNPQHTNQIMIESLDMSCIIQNPNAKKTAYVQKIRSQHMLCLSGTPFQNQLTYVQSLISLLKIWPWNQDWIWRQHLIPRMNVGNRHEVQMLNCMMQIVCLQRTKQAILNLPKKIEKVIIVLMAERWEQFSKDLHNKFIHLFATDNDSEIL</sequence>
<gene>
    <name evidence="5" type="ORF">VP01_804g5</name>
</gene>
<dbReference type="OrthoDB" id="2503761at2759"/>
<dbReference type="Gene3D" id="3.40.50.10810">
    <property type="entry name" value="Tandem AAA-ATPase domain"/>
    <property type="match status" value="1"/>
</dbReference>
<dbReference type="InterPro" id="IPR000330">
    <property type="entry name" value="SNF2_N"/>
</dbReference>
<proteinExistence type="predicted"/>
<keyword evidence="3" id="KW-0067">ATP-binding</keyword>
<feature type="domain" description="SNF2 N-terminal" evidence="4">
    <location>
        <begin position="37"/>
        <end position="280"/>
    </location>
</feature>
<dbReference type="STRING" id="27349.A0A0L6UB87"/>
<dbReference type="GO" id="GO:0006281">
    <property type="term" value="P:DNA repair"/>
    <property type="evidence" value="ECO:0007669"/>
    <property type="project" value="TreeGrafter"/>
</dbReference>
<dbReference type="InterPro" id="IPR038718">
    <property type="entry name" value="SNF2-like_sf"/>
</dbReference>
<evidence type="ECO:0000256" key="3">
    <source>
        <dbReference type="ARBA" id="ARBA00022840"/>
    </source>
</evidence>